<name>A0A506UJJ3_9HYPH</name>
<dbReference type="Proteomes" id="UP000318801">
    <property type="component" value="Unassembled WGS sequence"/>
</dbReference>
<gene>
    <name evidence="2" type="ORF">FJU08_02610</name>
</gene>
<dbReference type="GO" id="GO:0006355">
    <property type="term" value="P:regulation of DNA-templated transcription"/>
    <property type="evidence" value="ECO:0007669"/>
    <property type="project" value="InterPro"/>
</dbReference>
<dbReference type="InterPro" id="IPR029058">
    <property type="entry name" value="AB_hydrolase_fold"/>
</dbReference>
<dbReference type="EMBL" id="VHLG01000001">
    <property type="protein sequence ID" value="TPW33468.1"/>
    <property type="molecule type" value="Genomic_DNA"/>
</dbReference>
<dbReference type="OrthoDB" id="8107794at2"/>
<evidence type="ECO:0000313" key="3">
    <source>
        <dbReference type="Proteomes" id="UP000318801"/>
    </source>
</evidence>
<organism evidence="2 3">
    <name type="scientific">Martelella alba</name>
    <dbReference type="NCBI Taxonomy" id="2590451"/>
    <lineage>
        <taxon>Bacteria</taxon>
        <taxon>Pseudomonadati</taxon>
        <taxon>Pseudomonadota</taxon>
        <taxon>Alphaproteobacteria</taxon>
        <taxon>Hyphomicrobiales</taxon>
        <taxon>Aurantimonadaceae</taxon>
        <taxon>Martelella</taxon>
    </lineage>
</organism>
<protein>
    <submittedName>
        <fullName evidence="2">Alpha/beta fold hydrolase</fullName>
    </submittedName>
</protein>
<proteinExistence type="predicted"/>
<keyword evidence="3" id="KW-1185">Reference proteome</keyword>
<dbReference type="Gene3D" id="3.40.50.1820">
    <property type="entry name" value="alpha/beta hydrolase"/>
    <property type="match status" value="1"/>
</dbReference>
<comment type="caution">
    <text evidence="2">The sequence shown here is derived from an EMBL/GenBank/DDBJ whole genome shotgun (WGS) entry which is preliminary data.</text>
</comment>
<reference evidence="2 3" key="1">
    <citation type="submission" date="2019-06" db="EMBL/GenBank/DDBJ databases">
        <authorList>
            <person name="Li M."/>
        </authorList>
    </citation>
    <scope>NUCLEOTIDE SEQUENCE [LARGE SCALE GENOMIC DNA]</scope>
    <source>
        <strain evidence="2 3">BGMRC2036</strain>
    </source>
</reference>
<sequence length="528" mass="58413">MKSRHEAFLRHAARLAEIPRLLKPATLPGRWEQDPELHHNADRGFLASEYFYAHFHGIELPSALYDRDGERTFSNAEECSFPPNLGLPLSDSSGINFREHNGVLILLLDLNRRWKDVPDGLSHLAVVITRSFLETIIARPDGPVTLTEGEYRLLTLLLSGLELKQAAIHLGAAYNTKRKQLQVIFQKFNVSGQTALLQAVSFTIMGEVVGLVGRSGTLRAEQALLRRHFGGDVLFHDVALSGGDRLPVWEFGQRRGRPCLFFHPLLTPAIIAENAVSQMKANGLRWIVAPRFFSPAANEPDPVLHLERYSAALADFIEHFIGEPVDCVGASSGAAWLGYFARHYPHLVRQIVIAGMPHPPTLRAVEESTSLQSSLSDAMRHNPKIVSTLVRAYSVIARTPALAARAYRLSYRHSPPDLAVIDYGIQAGFILDWLKLLGERGGNAIAADLLVNQRDWVSELLESGLPITLVHGEQDAMCRPEVVHALHARRCDIRTHILPDAGHHLVASHFNVIANILSGTYLCSANSA</sequence>
<dbReference type="RefSeq" id="WP_141147407.1">
    <property type="nucleotide sequence ID" value="NZ_VHLG01000001.1"/>
</dbReference>
<evidence type="ECO:0000313" key="2">
    <source>
        <dbReference type="EMBL" id="TPW33468.1"/>
    </source>
</evidence>
<dbReference type="GO" id="GO:0016787">
    <property type="term" value="F:hydrolase activity"/>
    <property type="evidence" value="ECO:0007669"/>
    <property type="project" value="UniProtKB-KW"/>
</dbReference>
<dbReference type="SUPFAM" id="SSF53474">
    <property type="entry name" value="alpha/beta-Hydrolases"/>
    <property type="match status" value="1"/>
</dbReference>
<dbReference type="SUPFAM" id="SSF46894">
    <property type="entry name" value="C-terminal effector domain of the bipartite response regulators"/>
    <property type="match status" value="1"/>
</dbReference>
<evidence type="ECO:0000259" key="1">
    <source>
        <dbReference type="Pfam" id="PF00561"/>
    </source>
</evidence>
<dbReference type="GO" id="GO:0003677">
    <property type="term" value="F:DNA binding"/>
    <property type="evidence" value="ECO:0007669"/>
    <property type="project" value="InterPro"/>
</dbReference>
<dbReference type="Pfam" id="PF00561">
    <property type="entry name" value="Abhydrolase_1"/>
    <property type="match status" value="1"/>
</dbReference>
<dbReference type="Gene3D" id="1.10.10.10">
    <property type="entry name" value="Winged helix-like DNA-binding domain superfamily/Winged helix DNA-binding domain"/>
    <property type="match status" value="1"/>
</dbReference>
<dbReference type="InterPro" id="IPR036388">
    <property type="entry name" value="WH-like_DNA-bd_sf"/>
</dbReference>
<accession>A0A506UJJ3</accession>
<feature type="domain" description="AB hydrolase-1" evidence="1">
    <location>
        <begin position="305"/>
        <end position="506"/>
    </location>
</feature>
<dbReference type="AlphaFoldDB" id="A0A506UJJ3"/>
<dbReference type="InterPro" id="IPR000073">
    <property type="entry name" value="AB_hydrolase_1"/>
</dbReference>
<dbReference type="InterPro" id="IPR016032">
    <property type="entry name" value="Sig_transdc_resp-reg_C-effctor"/>
</dbReference>
<keyword evidence="2" id="KW-0378">Hydrolase</keyword>